<dbReference type="AlphaFoldDB" id="A0A327W353"/>
<reference evidence="1 2" key="1">
    <citation type="submission" date="2018-06" db="EMBL/GenBank/DDBJ databases">
        <title>Genomic Encyclopedia of Archaeal and Bacterial Type Strains, Phase II (KMG-II): from individual species to whole genera.</title>
        <authorList>
            <person name="Goeker M."/>
        </authorList>
    </citation>
    <scope>NUCLEOTIDE SEQUENCE [LARGE SCALE GENOMIC DNA]</scope>
    <source>
        <strain evidence="1 2">DSM 29821</strain>
    </source>
</reference>
<accession>A0A327W353</accession>
<evidence type="ECO:0000313" key="1">
    <source>
        <dbReference type="EMBL" id="RAJ83689.1"/>
    </source>
</evidence>
<dbReference type="Proteomes" id="UP000249819">
    <property type="component" value="Unassembled WGS sequence"/>
</dbReference>
<comment type="caution">
    <text evidence="1">The sequence shown here is derived from an EMBL/GenBank/DDBJ whole genome shotgun (WGS) entry which is preliminary data.</text>
</comment>
<dbReference type="OrthoDB" id="2503268at2"/>
<name>A0A327W353_9BACT</name>
<sequence>MANPPIVDIPLLKYATSTDPDTLVINDPLDPQRSKVIIEIPATPGIKCKVISVSIPVGDSSDTLFSLQTLPSCGVNNTDWALSSNNLIGHLSGMNEDQPDNAENFLIEHMSDDKTVNTPVTITIEGSINGVIGTAVVKVTELSTTADNETYQVREYYKELTKAGKPAFYLNSFVALNPDISGHPVSAIPKMKPFQMEWQSNGDTFRIFMDGSTAPLTTTSNKYYPFPRGLTRDANFILEASKNGKILYQQLSVTCADSDFNGGYIHAAGDVTIEGYTNFNGQLTMHQPMTCNGTSTFHETMYVDKLQINDTAMAVQKLTCARGLEVSQETKLQSTTISGNLTVTGHITANGGVNRSADKETWTAPQKLDKKIKYFGTELGILPGSFHLDLV</sequence>
<protein>
    <submittedName>
        <fullName evidence="1">Uncharacterized protein</fullName>
    </submittedName>
</protein>
<proteinExistence type="predicted"/>
<gene>
    <name evidence="1" type="ORF">CLV59_103661</name>
</gene>
<dbReference type="RefSeq" id="WP_111592321.1">
    <property type="nucleotide sequence ID" value="NZ_QLMA01000003.1"/>
</dbReference>
<dbReference type="EMBL" id="QLMA01000003">
    <property type="protein sequence ID" value="RAJ83689.1"/>
    <property type="molecule type" value="Genomic_DNA"/>
</dbReference>
<organism evidence="1 2">
    <name type="scientific">Chitinophaga dinghuensis</name>
    <dbReference type="NCBI Taxonomy" id="1539050"/>
    <lineage>
        <taxon>Bacteria</taxon>
        <taxon>Pseudomonadati</taxon>
        <taxon>Bacteroidota</taxon>
        <taxon>Chitinophagia</taxon>
        <taxon>Chitinophagales</taxon>
        <taxon>Chitinophagaceae</taxon>
        <taxon>Chitinophaga</taxon>
    </lineage>
</organism>
<keyword evidence="2" id="KW-1185">Reference proteome</keyword>
<evidence type="ECO:0000313" key="2">
    <source>
        <dbReference type="Proteomes" id="UP000249819"/>
    </source>
</evidence>